<dbReference type="Proteomes" id="UP001221838">
    <property type="component" value="Unassembled WGS sequence"/>
</dbReference>
<sequence>MGQETKAVEPGGAVVLFDGVCNLCNSTINFIIDRDPSSHFRFAALQSPQAAELLAPLGRAPEGEPQSIFLVEGGKLYERSTAALRIARRMGGAWKGLYVFIVVPTPLRDAVYRFIANHRYRWFGKADVCRMPTPELRARFL</sequence>
<keyword evidence="2" id="KW-1185">Reference proteome</keyword>
<evidence type="ECO:0000313" key="1">
    <source>
        <dbReference type="EMBL" id="MDC0713451.1"/>
    </source>
</evidence>
<dbReference type="PANTHER" id="PTHR33639">
    <property type="entry name" value="THIOL-DISULFIDE OXIDOREDUCTASE DCC"/>
    <property type="match status" value="1"/>
</dbReference>
<proteinExistence type="predicted"/>
<protein>
    <submittedName>
        <fullName evidence="1">Thiol-disulfide oxidoreductase DCC family protein</fullName>
    </submittedName>
</protein>
<dbReference type="RefSeq" id="WP_272143727.1">
    <property type="nucleotide sequence ID" value="NZ_JAQNDM010000002.1"/>
</dbReference>
<name>A0ABT5DIV1_9BACT</name>
<dbReference type="EMBL" id="JAQNDM010000002">
    <property type="protein sequence ID" value="MDC0713451.1"/>
    <property type="molecule type" value="Genomic_DNA"/>
</dbReference>
<dbReference type="InterPro" id="IPR052927">
    <property type="entry name" value="DCC_oxidoreductase"/>
</dbReference>
<gene>
    <name evidence="1" type="ORF">POL68_33615</name>
</gene>
<reference evidence="1 2" key="1">
    <citation type="submission" date="2022-11" db="EMBL/GenBank/DDBJ databases">
        <title>Minimal conservation of predation-associated metabolite biosynthetic gene clusters underscores biosynthetic potential of Myxococcota including descriptions for ten novel species: Archangium lansinium sp. nov., Myxococcus landrumus sp. nov., Nannocystis bai.</title>
        <authorList>
            <person name="Ahearne A."/>
            <person name="Stevens C."/>
            <person name="Dowd S."/>
        </authorList>
    </citation>
    <scope>NUCLEOTIDE SEQUENCE [LARGE SCALE GENOMIC DNA]</scope>
    <source>
        <strain evidence="1 2">NCWAL01</strain>
    </source>
</reference>
<comment type="caution">
    <text evidence="1">The sequence shown here is derived from an EMBL/GenBank/DDBJ whole genome shotgun (WGS) entry which is preliminary data.</text>
</comment>
<accession>A0ABT5DIV1</accession>
<organism evidence="1 2">
    <name type="scientific">Stigmatella ashevillensis</name>
    <dbReference type="NCBI Taxonomy" id="2995309"/>
    <lineage>
        <taxon>Bacteria</taxon>
        <taxon>Pseudomonadati</taxon>
        <taxon>Myxococcota</taxon>
        <taxon>Myxococcia</taxon>
        <taxon>Myxococcales</taxon>
        <taxon>Cystobacterineae</taxon>
        <taxon>Archangiaceae</taxon>
        <taxon>Stigmatella</taxon>
    </lineage>
</organism>
<dbReference type="InterPro" id="IPR007263">
    <property type="entry name" value="DCC1-like"/>
</dbReference>
<dbReference type="PANTHER" id="PTHR33639:SF2">
    <property type="entry name" value="DUF393 DOMAIN-CONTAINING PROTEIN"/>
    <property type="match status" value="1"/>
</dbReference>
<evidence type="ECO:0000313" key="2">
    <source>
        <dbReference type="Proteomes" id="UP001221838"/>
    </source>
</evidence>
<dbReference type="Pfam" id="PF04134">
    <property type="entry name" value="DCC1-like"/>
    <property type="match status" value="1"/>
</dbReference>